<dbReference type="AlphaFoldDB" id="A0A1W6ZSW4"/>
<dbReference type="KEGG" id="psin:CAK95_15790"/>
<dbReference type="STRING" id="1235591.CAK95_15790"/>
<dbReference type="Proteomes" id="UP000194137">
    <property type="component" value="Chromosome"/>
</dbReference>
<proteinExistence type="predicted"/>
<evidence type="ECO:0000313" key="1">
    <source>
        <dbReference type="EMBL" id="ARQ00376.1"/>
    </source>
</evidence>
<keyword evidence="2" id="KW-1185">Reference proteome</keyword>
<gene>
    <name evidence="1" type="ORF">CAK95_15790</name>
</gene>
<dbReference type="EMBL" id="CP021112">
    <property type="protein sequence ID" value="ARQ00376.1"/>
    <property type="molecule type" value="Genomic_DNA"/>
</dbReference>
<dbReference type="Pfam" id="PF05987">
    <property type="entry name" value="DUF898"/>
    <property type="match status" value="1"/>
</dbReference>
<protein>
    <submittedName>
        <fullName evidence="1">Uncharacterized protein</fullName>
    </submittedName>
</protein>
<accession>A0A1W6ZSW4</accession>
<name>A0A1W6ZSW4_9HYPH</name>
<dbReference type="RefSeq" id="WP_086088772.1">
    <property type="nucleotide sequence ID" value="NZ_CP021112.1"/>
</dbReference>
<dbReference type="InterPro" id="IPR010295">
    <property type="entry name" value="DUF898"/>
</dbReference>
<organism evidence="1 2">
    <name type="scientific">Pseudorhodoplanes sinuspersici</name>
    <dbReference type="NCBI Taxonomy" id="1235591"/>
    <lineage>
        <taxon>Bacteria</taxon>
        <taxon>Pseudomonadati</taxon>
        <taxon>Pseudomonadota</taxon>
        <taxon>Alphaproteobacteria</taxon>
        <taxon>Hyphomicrobiales</taxon>
        <taxon>Pseudorhodoplanes</taxon>
    </lineage>
</organism>
<evidence type="ECO:0000313" key="2">
    <source>
        <dbReference type="Proteomes" id="UP000194137"/>
    </source>
</evidence>
<sequence length="422" mass="46370">MSVTEAAVAGMVSGAPSRPIRFIGADKDYWRILVRGAFLLMVTLGLYRFWLATDIRRFLWAHTAIDGEPLEYSGTAIELLQGFLVAIALLLPIYTVFLITVLDLGLIGNLLSGFAVLLLVFLSQYGIYLARRYRLTRTVFRGLRLHQTGSAIRYAVCAIWWWSLTIMTFGLAYPFNRAALERFKMRNTYYGDLQGRFEGSGWRLFARGFLLWLLVMAPVLAALSSFALVDWVAATGAMRGGGDVLGRMERASPGFVDAVGFGIIAIVASFILALLLLPVFHAIVTRWWVSGMRFGEIVAVSHLRTRDVYFAYLRFVGYVLLFALLLVVGIFVALFLIGLSAHTASSEIAEIISVLMMVGIYVVTALGLSTLYQAVVSLSVWRLAAESTELSNTERLAHVQAAGEASSPLGEGIADILNLGGI</sequence>
<reference evidence="1 2" key="1">
    <citation type="submission" date="2017-05" db="EMBL/GenBank/DDBJ databases">
        <title>Full genome sequence of Pseudorhodoplanes sinuspersici.</title>
        <authorList>
            <person name="Dastgheib S.M.M."/>
            <person name="Shavandi M."/>
            <person name="Tirandaz H."/>
        </authorList>
    </citation>
    <scope>NUCLEOTIDE SEQUENCE [LARGE SCALE GENOMIC DNA]</scope>
    <source>
        <strain evidence="1 2">RIPI110</strain>
    </source>
</reference>
<dbReference type="OrthoDB" id="7462354at2"/>